<accession>A0A0A8YG60</accession>
<dbReference type="Pfam" id="PF13966">
    <property type="entry name" value="zf-RVT"/>
    <property type="match status" value="1"/>
</dbReference>
<feature type="domain" description="Reverse transcriptase zinc-binding" evidence="1">
    <location>
        <begin position="16"/>
        <end position="111"/>
    </location>
</feature>
<dbReference type="AlphaFoldDB" id="A0A0A8YG60"/>
<proteinExistence type="predicted"/>
<organism evidence="2">
    <name type="scientific">Arundo donax</name>
    <name type="common">Giant reed</name>
    <name type="synonym">Donax arundinaceus</name>
    <dbReference type="NCBI Taxonomy" id="35708"/>
    <lineage>
        <taxon>Eukaryota</taxon>
        <taxon>Viridiplantae</taxon>
        <taxon>Streptophyta</taxon>
        <taxon>Embryophyta</taxon>
        <taxon>Tracheophyta</taxon>
        <taxon>Spermatophyta</taxon>
        <taxon>Magnoliopsida</taxon>
        <taxon>Liliopsida</taxon>
        <taxon>Poales</taxon>
        <taxon>Poaceae</taxon>
        <taxon>PACMAD clade</taxon>
        <taxon>Arundinoideae</taxon>
        <taxon>Arundineae</taxon>
        <taxon>Arundo</taxon>
    </lineage>
</organism>
<reference evidence="2" key="1">
    <citation type="submission" date="2014-09" db="EMBL/GenBank/DDBJ databases">
        <authorList>
            <person name="Magalhaes I.L.F."/>
            <person name="Oliveira U."/>
            <person name="Santos F.R."/>
            <person name="Vidigal T.H.D.A."/>
            <person name="Brescovit A.D."/>
            <person name="Santos A.J."/>
        </authorList>
    </citation>
    <scope>NUCLEOTIDE SEQUENCE</scope>
    <source>
        <tissue evidence="2">Shoot tissue taken approximately 20 cm above the soil surface</tissue>
    </source>
</reference>
<reference evidence="2" key="2">
    <citation type="journal article" date="2015" name="Data Brief">
        <title>Shoot transcriptome of the giant reed, Arundo donax.</title>
        <authorList>
            <person name="Barrero R.A."/>
            <person name="Guerrero F.D."/>
            <person name="Moolhuijzen P."/>
            <person name="Goolsby J.A."/>
            <person name="Tidwell J."/>
            <person name="Bellgard S.E."/>
            <person name="Bellgard M.I."/>
        </authorList>
    </citation>
    <scope>NUCLEOTIDE SEQUENCE</scope>
    <source>
        <tissue evidence="2">Shoot tissue taken approximately 20 cm above the soil surface</tissue>
    </source>
</reference>
<name>A0A0A8YG60_ARUDO</name>
<sequence length="186" mass="21934">MQDDMWAWPLERHGNYSVKSAYRLLASTRQMQEDELLPGTSSNNDWKLIWKLDVPPKVKVFWWRVIHEFLPARQILHKRHIDPIAFCEACGSEEESVRHVLLDCTIARLFWSNAKELTSVKIPKLHPTSWARDLLHNHICSRKDSAVIICGMWTLWMARNKRKHGEPGMTTQQAIFWARDTAYDLW</sequence>
<evidence type="ECO:0000313" key="2">
    <source>
        <dbReference type="EMBL" id="JAD24778.1"/>
    </source>
</evidence>
<protein>
    <recommendedName>
        <fullName evidence="1">Reverse transcriptase zinc-binding domain-containing protein</fullName>
    </recommendedName>
</protein>
<evidence type="ECO:0000259" key="1">
    <source>
        <dbReference type="Pfam" id="PF13966"/>
    </source>
</evidence>
<dbReference type="InterPro" id="IPR026960">
    <property type="entry name" value="RVT-Znf"/>
</dbReference>
<dbReference type="EMBL" id="GBRH01273117">
    <property type="protein sequence ID" value="JAD24778.1"/>
    <property type="molecule type" value="Transcribed_RNA"/>
</dbReference>